<dbReference type="Pfam" id="PF00155">
    <property type="entry name" value="Aminotran_1_2"/>
    <property type="match status" value="1"/>
</dbReference>
<dbReference type="Proteomes" id="UP000051931">
    <property type="component" value="Unassembled WGS sequence"/>
</dbReference>
<gene>
    <name evidence="8" type="ORF">FC23_GL000505</name>
</gene>
<dbReference type="Gene3D" id="3.90.1150.10">
    <property type="entry name" value="Aspartate Aminotransferase, domain 1"/>
    <property type="match status" value="1"/>
</dbReference>
<sequence length="393" mass="43249">MRLSKRIQAVTPSATMALSSRAKELAMQGKDIINLSIGEPDFNTPEFIGQAAIDAIKVSKTDSYTPAGGLPELKEKIADKINLEHKTHFSNQNIAVTTGAKYALYVLAQVLLNPEEEVLIPLPYWVSYGEQVKLAGAKPVFVKPEKGLKVTPADLQKYTHHKTKMLIINSPNNPSGQVYSRLELEAIGKWAAERQITIITDDIYGKLVYNQTQFTSLLDLDEEISQNVILVDGLSKTYAMTGWRVGYIAGDSEIIKAVNSLLSHSTSNLSAVSQYAAMAALTGDQACVEKMRSEYEQRLNILAPLLDNVTGFKLMDKPQGAFYFFPDIGEALNLTGFDSANNFALALLEQAGVATVPGEAFGYPNHLRISYAADVDRVKEAFERIEAFIESYK</sequence>
<dbReference type="PATRIC" id="fig|1122152.4.peg.513"/>
<keyword evidence="5" id="KW-0663">Pyridoxal phosphate</keyword>
<dbReference type="EMBL" id="AZFB01000002">
    <property type="protein sequence ID" value="KRL63597.1"/>
    <property type="molecule type" value="Genomic_DNA"/>
</dbReference>
<keyword evidence="3 6" id="KW-0032">Aminotransferase</keyword>
<feature type="domain" description="Aminotransferase class I/classII large" evidence="7">
    <location>
        <begin position="30"/>
        <end position="385"/>
    </location>
</feature>
<dbReference type="FunFam" id="3.40.640.10:FF:000033">
    <property type="entry name" value="Aspartate aminotransferase"/>
    <property type="match status" value="1"/>
</dbReference>
<evidence type="ECO:0000256" key="4">
    <source>
        <dbReference type="ARBA" id="ARBA00022679"/>
    </source>
</evidence>
<dbReference type="InterPro" id="IPR004838">
    <property type="entry name" value="NHTrfase_class1_PyrdxlP-BS"/>
</dbReference>
<dbReference type="InterPro" id="IPR050596">
    <property type="entry name" value="AspAT/PAT-like"/>
</dbReference>
<dbReference type="InterPro" id="IPR015424">
    <property type="entry name" value="PyrdxlP-dep_Trfase"/>
</dbReference>
<evidence type="ECO:0000259" key="7">
    <source>
        <dbReference type="Pfam" id="PF00155"/>
    </source>
</evidence>
<evidence type="ECO:0000256" key="3">
    <source>
        <dbReference type="ARBA" id="ARBA00022576"/>
    </source>
</evidence>
<dbReference type="PANTHER" id="PTHR46383">
    <property type="entry name" value="ASPARTATE AMINOTRANSFERASE"/>
    <property type="match status" value="1"/>
</dbReference>
<dbReference type="PANTHER" id="PTHR46383:SF1">
    <property type="entry name" value="ASPARTATE AMINOTRANSFERASE"/>
    <property type="match status" value="1"/>
</dbReference>
<dbReference type="Gene3D" id="3.40.640.10">
    <property type="entry name" value="Type I PLP-dependent aspartate aminotransferase-like (Major domain)"/>
    <property type="match status" value="1"/>
</dbReference>
<reference evidence="8 9" key="1">
    <citation type="journal article" date="2015" name="Genome Announc.">
        <title>Expanding the biotechnology potential of lactobacilli through comparative genomics of 213 strains and associated genera.</title>
        <authorList>
            <person name="Sun Z."/>
            <person name="Harris H.M."/>
            <person name="McCann A."/>
            <person name="Guo C."/>
            <person name="Argimon S."/>
            <person name="Zhang W."/>
            <person name="Yang X."/>
            <person name="Jeffery I.B."/>
            <person name="Cooney J.C."/>
            <person name="Kagawa T.F."/>
            <person name="Liu W."/>
            <person name="Song Y."/>
            <person name="Salvetti E."/>
            <person name="Wrobel A."/>
            <person name="Rasinkangas P."/>
            <person name="Parkhill J."/>
            <person name="Rea M.C."/>
            <person name="O'Sullivan O."/>
            <person name="Ritari J."/>
            <person name="Douillard F.P."/>
            <person name="Paul Ross R."/>
            <person name="Yang R."/>
            <person name="Briner A.E."/>
            <person name="Felis G.E."/>
            <person name="de Vos W.M."/>
            <person name="Barrangou R."/>
            <person name="Klaenhammer T.R."/>
            <person name="Caufield P.W."/>
            <person name="Cui Y."/>
            <person name="Zhang H."/>
            <person name="O'Toole P.W."/>
        </authorList>
    </citation>
    <scope>NUCLEOTIDE SEQUENCE [LARGE SCALE GENOMIC DNA]</scope>
    <source>
        <strain evidence="8 9">DSM 15354</strain>
    </source>
</reference>
<dbReference type="EC" id="2.6.1.-" evidence="6"/>
<dbReference type="GO" id="GO:0030170">
    <property type="term" value="F:pyridoxal phosphate binding"/>
    <property type="evidence" value="ECO:0007669"/>
    <property type="project" value="InterPro"/>
</dbReference>
<keyword evidence="9" id="KW-1185">Reference proteome</keyword>
<dbReference type="GO" id="GO:0006520">
    <property type="term" value="P:amino acid metabolic process"/>
    <property type="evidence" value="ECO:0007669"/>
    <property type="project" value="InterPro"/>
</dbReference>
<evidence type="ECO:0000256" key="5">
    <source>
        <dbReference type="ARBA" id="ARBA00022898"/>
    </source>
</evidence>
<dbReference type="PROSITE" id="PS00105">
    <property type="entry name" value="AA_TRANSFER_CLASS_1"/>
    <property type="match status" value="1"/>
</dbReference>
<dbReference type="STRING" id="1122152.GCA_000425905_00271"/>
<comment type="similarity">
    <text evidence="2 6">Belongs to the class-I pyridoxal-phosphate-dependent aminotransferase family.</text>
</comment>
<keyword evidence="4 6" id="KW-0808">Transferase</keyword>
<dbReference type="AlphaFoldDB" id="A0A0R1S3A4"/>
<organism evidence="8 9">
    <name type="scientific">Lactobacillus psittaci DSM 15354</name>
    <dbReference type="NCBI Taxonomy" id="1122152"/>
    <lineage>
        <taxon>Bacteria</taxon>
        <taxon>Bacillati</taxon>
        <taxon>Bacillota</taxon>
        <taxon>Bacilli</taxon>
        <taxon>Lactobacillales</taxon>
        <taxon>Lactobacillaceae</taxon>
        <taxon>Lactobacillus</taxon>
    </lineage>
</organism>
<dbReference type="GO" id="GO:0008483">
    <property type="term" value="F:transaminase activity"/>
    <property type="evidence" value="ECO:0007669"/>
    <property type="project" value="UniProtKB-KW"/>
</dbReference>
<dbReference type="OrthoDB" id="9802328at2"/>
<dbReference type="InterPro" id="IPR015422">
    <property type="entry name" value="PyrdxlP-dep_Trfase_small"/>
</dbReference>
<evidence type="ECO:0000256" key="6">
    <source>
        <dbReference type="RuleBase" id="RU000481"/>
    </source>
</evidence>
<dbReference type="CDD" id="cd00609">
    <property type="entry name" value="AAT_like"/>
    <property type="match status" value="1"/>
</dbReference>
<name>A0A0R1S3A4_9LACO</name>
<dbReference type="RefSeq" id="WP_027825569.1">
    <property type="nucleotide sequence ID" value="NZ_AZFB01000002.1"/>
</dbReference>
<proteinExistence type="inferred from homology"/>
<dbReference type="eggNOG" id="COG0436">
    <property type="taxonomic scope" value="Bacteria"/>
</dbReference>
<dbReference type="InterPro" id="IPR015421">
    <property type="entry name" value="PyrdxlP-dep_Trfase_major"/>
</dbReference>
<dbReference type="PRINTS" id="PR00753">
    <property type="entry name" value="ACCSYNTHASE"/>
</dbReference>
<evidence type="ECO:0000313" key="9">
    <source>
        <dbReference type="Proteomes" id="UP000051931"/>
    </source>
</evidence>
<evidence type="ECO:0000256" key="2">
    <source>
        <dbReference type="ARBA" id="ARBA00007441"/>
    </source>
</evidence>
<accession>A0A0R1S3A4</accession>
<evidence type="ECO:0000256" key="1">
    <source>
        <dbReference type="ARBA" id="ARBA00001933"/>
    </source>
</evidence>
<comment type="cofactor">
    <cofactor evidence="1 6">
        <name>pyridoxal 5'-phosphate</name>
        <dbReference type="ChEBI" id="CHEBI:597326"/>
    </cofactor>
</comment>
<evidence type="ECO:0000313" key="8">
    <source>
        <dbReference type="EMBL" id="KRL63597.1"/>
    </source>
</evidence>
<comment type="caution">
    <text evidence="8">The sequence shown here is derived from an EMBL/GenBank/DDBJ whole genome shotgun (WGS) entry which is preliminary data.</text>
</comment>
<dbReference type="SUPFAM" id="SSF53383">
    <property type="entry name" value="PLP-dependent transferases"/>
    <property type="match status" value="1"/>
</dbReference>
<protein>
    <recommendedName>
        <fullName evidence="6">Aminotransferase</fullName>
        <ecNumber evidence="6">2.6.1.-</ecNumber>
    </recommendedName>
</protein>
<dbReference type="InterPro" id="IPR004839">
    <property type="entry name" value="Aminotransferase_I/II_large"/>
</dbReference>